<dbReference type="GO" id="GO:0005829">
    <property type="term" value="C:cytosol"/>
    <property type="evidence" value="ECO:0007669"/>
    <property type="project" value="TreeGrafter"/>
</dbReference>
<evidence type="ECO:0000256" key="6">
    <source>
        <dbReference type="PROSITE-ProRule" id="PRU00552"/>
    </source>
</evidence>
<dbReference type="Pfam" id="PF00270">
    <property type="entry name" value="DEAD"/>
    <property type="match status" value="1"/>
</dbReference>
<keyword evidence="2" id="KW-0378">Hydrolase</keyword>
<evidence type="ECO:0000256" key="5">
    <source>
        <dbReference type="ARBA" id="ARBA00038437"/>
    </source>
</evidence>
<feature type="region of interest" description="Disordered" evidence="7">
    <location>
        <begin position="1"/>
        <end position="86"/>
    </location>
</feature>
<name>A0A7W9GNB1_9ACTN</name>
<organism evidence="11 12">
    <name type="scientific">Jiangella mangrovi</name>
    <dbReference type="NCBI Taxonomy" id="1524084"/>
    <lineage>
        <taxon>Bacteria</taxon>
        <taxon>Bacillati</taxon>
        <taxon>Actinomycetota</taxon>
        <taxon>Actinomycetes</taxon>
        <taxon>Jiangellales</taxon>
        <taxon>Jiangellaceae</taxon>
        <taxon>Jiangella</taxon>
    </lineage>
</organism>
<dbReference type="GO" id="GO:0016787">
    <property type="term" value="F:hydrolase activity"/>
    <property type="evidence" value="ECO:0007669"/>
    <property type="project" value="UniProtKB-KW"/>
</dbReference>
<dbReference type="InterPro" id="IPR014001">
    <property type="entry name" value="Helicase_ATP-bd"/>
</dbReference>
<dbReference type="Gene3D" id="3.40.50.300">
    <property type="entry name" value="P-loop containing nucleotide triphosphate hydrolases"/>
    <property type="match status" value="2"/>
</dbReference>
<dbReference type="RefSeq" id="WP_221440676.1">
    <property type="nucleotide sequence ID" value="NZ_JACHMM010000001.1"/>
</dbReference>
<dbReference type="InterPro" id="IPR014014">
    <property type="entry name" value="RNA_helicase_DEAD_Q_motif"/>
</dbReference>
<dbReference type="CDD" id="cd00268">
    <property type="entry name" value="DEADc"/>
    <property type="match status" value="1"/>
</dbReference>
<gene>
    <name evidence="11" type="ORF">HD601_001535</name>
</gene>
<dbReference type="GO" id="GO:0003676">
    <property type="term" value="F:nucleic acid binding"/>
    <property type="evidence" value="ECO:0007669"/>
    <property type="project" value="InterPro"/>
</dbReference>
<comment type="similarity">
    <text evidence="5">Belongs to the DEAD box helicase family.</text>
</comment>
<dbReference type="SMART" id="SM00487">
    <property type="entry name" value="DEXDc"/>
    <property type="match status" value="1"/>
</dbReference>
<protein>
    <submittedName>
        <fullName evidence="11">Superfamily II DNA/RNA helicase</fullName>
    </submittedName>
</protein>
<dbReference type="Proteomes" id="UP000542813">
    <property type="component" value="Unassembled WGS sequence"/>
</dbReference>
<evidence type="ECO:0000313" key="11">
    <source>
        <dbReference type="EMBL" id="MBB5786960.1"/>
    </source>
</evidence>
<dbReference type="InterPro" id="IPR044742">
    <property type="entry name" value="DEAD/DEAH_RhlB"/>
</dbReference>
<dbReference type="PROSITE" id="PS51195">
    <property type="entry name" value="Q_MOTIF"/>
    <property type="match status" value="1"/>
</dbReference>
<reference evidence="11 12" key="1">
    <citation type="submission" date="2020-08" db="EMBL/GenBank/DDBJ databases">
        <title>Sequencing the genomes of 1000 actinobacteria strains.</title>
        <authorList>
            <person name="Klenk H.-P."/>
        </authorList>
    </citation>
    <scope>NUCLEOTIDE SEQUENCE [LARGE SCALE GENOMIC DNA]</scope>
    <source>
        <strain evidence="11 12">DSM 102122</strain>
    </source>
</reference>
<feature type="domain" description="DEAD-box RNA helicase Q" evidence="10">
    <location>
        <begin position="99"/>
        <end position="127"/>
    </location>
</feature>
<feature type="domain" description="Helicase C-terminal" evidence="9">
    <location>
        <begin position="327"/>
        <end position="479"/>
    </location>
</feature>
<keyword evidence="1" id="KW-0547">Nucleotide-binding</keyword>
<dbReference type="AlphaFoldDB" id="A0A7W9GNB1"/>
<dbReference type="EMBL" id="JACHMM010000001">
    <property type="protein sequence ID" value="MBB5786960.1"/>
    <property type="molecule type" value="Genomic_DNA"/>
</dbReference>
<dbReference type="GO" id="GO:0005524">
    <property type="term" value="F:ATP binding"/>
    <property type="evidence" value="ECO:0007669"/>
    <property type="project" value="UniProtKB-KW"/>
</dbReference>
<feature type="compositionally biased region" description="Low complexity" evidence="7">
    <location>
        <begin position="12"/>
        <end position="23"/>
    </location>
</feature>
<feature type="domain" description="Helicase ATP-binding" evidence="8">
    <location>
        <begin position="130"/>
        <end position="303"/>
    </location>
</feature>
<evidence type="ECO:0000259" key="8">
    <source>
        <dbReference type="PROSITE" id="PS51192"/>
    </source>
</evidence>
<evidence type="ECO:0000256" key="4">
    <source>
        <dbReference type="ARBA" id="ARBA00022840"/>
    </source>
</evidence>
<dbReference type="PANTHER" id="PTHR47959">
    <property type="entry name" value="ATP-DEPENDENT RNA HELICASE RHLE-RELATED"/>
    <property type="match status" value="1"/>
</dbReference>
<keyword evidence="3 11" id="KW-0347">Helicase</keyword>
<evidence type="ECO:0000256" key="2">
    <source>
        <dbReference type="ARBA" id="ARBA00022801"/>
    </source>
</evidence>
<keyword evidence="4" id="KW-0067">ATP-binding</keyword>
<dbReference type="Pfam" id="PF00271">
    <property type="entry name" value="Helicase_C"/>
    <property type="match status" value="1"/>
</dbReference>
<evidence type="ECO:0000256" key="3">
    <source>
        <dbReference type="ARBA" id="ARBA00022806"/>
    </source>
</evidence>
<evidence type="ECO:0000259" key="9">
    <source>
        <dbReference type="PROSITE" id="PS51194"/>
    </source>
</evidence>
<evidence type="ECO:0000313" key="12">
    <source>
        <dbReference type="Proteomes" id="UP000542813"/>
    </source>
</evidence>
<proteinExistence type="inferred from homology"/>
<dbReference type="InterPro" id="IPR050079">
    <property type="entry name" value="DEAD_box_RNA_helicase"/>
</dbReference>
<accession>A0A7W9GNB1</accession>
<evidence type="ECO:0000259" key="10">
    <source>
        <dbReference type="PROSITE" id="PS51195"/>
    </source>
</evidence>
<dbReference type="PROSITE" id="PS51194">
    <property type="entry name" value="HELICASE_CTER"/>
    <property type="match status" value="1"/>
</dbReference>
<dbReference type="PANTHER" id="PTHR47959:SF13">
    <property type="entry name" value="ATP-DEPENDENT RNA HELICASE RHLE"/>
    <property type="match status" value="1"/>
</dbReference>
<comment type="caution">
    <text evidence="11">The sequence shown here is derived from an EMBL/GenBank/DDBJ whole genome shotgun (WGS) entry which is preliminary data.</text>
</comment>
<feature type="compositionally biased region" description="Gly residues" evidence="7">
    <location>
        <begin position="511"/>
        <end position="527"/>
    </location>
</feature>
<dbReference type="InterPro" id="IPR001650">
    <property type="entry name" value="Helicase_C-like"/>
</dbReference>
<keyword evidence="12" id="KW-1185">Reference proteome</keyword>
<feature type="short sequence motif" description="Q motif" evidence="6">
    <location>
        <begin position="99"/>
        <end position="127"/>
    </location>
</feature>
<dbReference type="InterPro" id="IPR027417">
    <property type="entry name" value="P-loop_NTPase"/>
</dbReference>
<evidence type="ECO:0000256" key="1">
    <source>
        <dbReference type="ARBA" id="ARBA00022741"/>
    </source>
</evidence>
<dbReference type="CDD" id="cd18787">
    <property type="entry name" value="SF2_C_DEAD"/>
    <property type="match status" value="1"/>
</dbReference>
<dbReference type="InterPro" id="IPR011545">
    <property type="entry name" value="DEAD/DEAH_box_helicase_dom"/>
</dbReference>
<dbReference type="PROSITE" id="PS51192">
    <property type="entry name" value="HELICASE_ATP_BIND_1"/>
    <property type="match status" value="1"/>
</dbReference>
<feature type="region of interest" description="Disordered" evidence="7">
    <location>
        <begin position="470"/>
        <end position="527"/>
    </location>
</feature>
<feature type="compositionally biased region" description="Low complexity" evidence="7">
    <location>
        <begin position="493"/>
        <end position="507"/>
    </location>
</feature>
<evidence type="ECO:0000256" key="7">
    <source>
        <dbReference type="SAM" id="MobiDB-lite"/>
    </source>
</evidence>
<feature type="compositionally biased region" description="Basic and acidic residues" evidence="7">
    <location>
        <begin position="24"/>
        <end position="86"/>
    </location>
</feature>
<dbReference type="GO" id="GO:0003724">
    <property type="term" value="F:RNA helicase activity"/>
    <property type="evidence" value="ECO:0007669"/>
    <property type="project" value="InterPro"/>
</dbReference>
<dbReference type="SUPFAM" id="SSF52540">
    <property type="entry name" value="P-loop containing nucleoside triphosphate hydrolases"/>
    <property type="match status" value="1"/>
</dbReference>
<dbReference type="SMART" id="SM00490">
    <property type="entry name" value="HELICc"/>
    <property type="match status" value="1"/>
</dbReference>
<sequence length="527" mass="56718">MTSYDPAGGSTGTDSRSSSGYRQQRSDRRGGPRREDGGYRREGGFRRDGEFRRDGGFRRDGEGRRPFRGDRRQGGRPADRRPFDPERRAAIEAFDPAGSAFSGMGVPDRVVKILGVDGIVEPTPVQAAVIPDAIAGRDVLGRAKTGSGKTLAFGLPILARLDGKRSEPNRPRALIIVPTRELAGQVTTALEPLAEALRLRMVTVYGGAPYDRQIRRLDRGADVVVATPGRLSDLIEKGICKLDDVEVVALDEADHLCDLGFYPVVDELLAATPEGGQRMLLSATLDGDVDKLVRRHLNDPAKHEIDPDAGSVTTMDHHVLVVGPYNKLEVMTELMRANPRSIVFTRTKDGATRLAEDLEDAGVAAVDLHGDLSQRVRERNLDRFRSGRAKVVVATDVAARGIHVDGVGMVVHFDPAGEPKSYLHRSGRTARAGATGAVVTVATPRQVRGLGDLLRRAGVTAKNVDARAVEGPITPTSLADAPAMVQERERPRSSGNGRPNRSGSGRPYKGAGAGRGRPSGGYGRRRD</sequence>